<accession>A0A0D0GBP0</accession>
<reference evidence="1 2" key="1">
    <citation type="submission" date="2015-01" db="EMBL/GenBank/DDBJ databases">
        <title>Genome sequence of Anoxybacillus ayderensis strain AB04.</title>
        <authorList>
            <person name="Belduz A.O."/>
            <person name="Canakci S."/>
            <person name="Chan K.-G."/>
            <person name="Kahar U.M."/>
            <person name="Yaakob A.S."/>
            <person name="Chan C.S."/>
            <person name="Goh K.M."/>
        </authorList>
    </citation>
    <scope>NUCLEOTIDE SEQUENCE [LARGE SCALE GENOMIC DNA]</scope>
    <source>
        <strain evidence="1 2">AB04</strain>
    </source>
</reference>
<dbReference type="Proteomes" id="UP000032047">
    <property type="component" value="Unassembled WGS sequence"/>
</dbReference>
<name>A0A0D0GBP0_9BACL</name>
<dbReference type="AlphaFoldDB" id="A0A0D0GBP0"/>
<dbReference type="RefSeq" id="WP_021096104.1">
    <property type="nucleotide sequence ID" value="NZ_ANOC01000118.1"/>
</dbReference>
<evidence type="ECO:0000313" key="2">
    <source>
        <dbReference type="Proteomes" id="UP000032047"/>
    </source>
</evidence>
<gene>
    <name evidence="1" type="ORF">JV16_00325</name>
</gene>
<evidence type="ECO:0000313" key="1">
    <source>
        <dbReference type="EMBL" id="KIP22645.1"/>
    </source>
</evidence>
<keyword evidence="2" id="KW-1185">Reference proteome</keyword>
<comment type="caution">
    <text evidence="1">The sequence shown here is derived from an EMBL/GenBank/DDBJ whole genome shotgun (WGS) entry which is preliminary data.</text>
</comment>
<organism evidence="1 2">
    <name type="scientific">Anoxybacillus ayderensis</name>
    <dbReference type="NCBI Taxonomy" id="265546"/>
    <lineage>
        <taxon>Bacteria</taxon>
        <taxon>Bacillati</taxon>
        <taxon>Bacillota</taxon>
        <taxon>Bacilli</taxon>
        <taxon>Bacillales</taxon>
        <taxon>Anoxybacillaceae</taxon>
        <taxon>Anoxybacillus</taxon>
    </lineage>
</organism>
<sequence>MSIKILLEDWEDDWKETLKSENLNSFFSCEMYMIVHNGIEQMTINIATLYGTALLSIAASVIDMIANKENKTFRISGFGSAYDYFFIVKGREIKIEAVNVTNDRVEFFLFYDKTKFAHDFVKALKKHLQQIAQVNNRIREQETYKLLEQKLHAPLTQSSCVAIKNTGLKT</sequence>
<proteinExistence type="predicted"/>
<protein>
    <submittedName>
        <fullName evidence="1">Uncharacterized protein</fullName>
    </submittedName>
</protein>
<dbReference type="EMBL" id="JXTG01000001">
    <property type="protein sequence ID" value="KIP22645.1"/>
    <property type="molecule type" value="Genomic_DNA"/>
</dbReference>
<dbReference type="PATRIC" id="fig|265546.4.peg.335"/>